<dbReference type="VEuPathDB" id="PlasmoDB:PCHAS_1442500"/>
<feature type="compositionally biased region" description="Polar residues" evidence="2">
    <location>
        <begin position="224"/>
        <end position="234"/>
    </location>
</feature>
<keyword evidence="4" id="KW-1185">Reference proteome</keyword>
<dbReference type="EMBL" id="LK022891">
    <property type="protein sequence ID" value="VTZ71102.1"/>
    <property type="molecule type" value="Genomic_DNA"/>
</dbReference>
<dbReference type="GeneID" id="3494900"/>
<feature type="compositionally biased region" description="Basic and acidic residues" evidence="2">
    <location>
        <begin position="235"/>
        <end position="249"/>
    </location>
</feature>
<feature type="compositionally biased region" description="Basic and acidic residues" evidence="2">
    <location>
        <begin position="259"/>
        <end position="281"/>
    </location>
</feature>
<dbReference type="RefSeq" id="XP_016654986.1">
    <property type="nucleotide sequence ID" value="XM_016799735.1"/>
</dbReference>
<feature type="compositionally biased region" description="Acidic residues" evidence="2">
    <location>
        <begin position="123"/>
        <end position="135"/>
    </location>
</feature>
<keyword evidence="1" id="KW-0175">Coiled coil</keyword>
<accession>A0A4V0KD96</accession>
<feature type="compositionally biased region" description="Low complexity" evidence="2">
    <location>
        <begin position="185"/>
        <end position="198"/>
    </location>
</feature>
<dbReference type="Proteomes" id="UP000071118">
    <property type="component" value="Chromosome 14"/>
</dbReference>
<reference evidence="3 4" key="1">
    <citation type="journal article" date="2014" name="BMC Biol.">
        <title>A comprehensive evaluation of rodent malaria parasite genomes and gene expression.</title>
        <authorList>
            <person name="Otto T.D."/>
            <person name="Bohme U."/>
            <person name="Jackson A.P."/>
            <person name="Hunt M."/>
            <person name="Franke-Fayard B."/>
            <person name="Hoeijmakers W.A."/>
            <person name="Religa A.A."/>
            <person name="Robertson L."/>
            <person name="Sanders M."/>
            <person name="Ogun S.A."/>
            <person name="Cunningham D."/>
            <person name="Erhart A."/>
            <person name="Billker O."/>
            <person name="Khan S.M."/>
            <person name="Stunnenberg H.G."/>
            <person name="Langhorne J."/>
            <person name="Holder A.A."/>
            <person name="Waters A.P."/>
            <person name="Newbold C.I."/>
            <person name="Pain A."/>
            <person name="Berriman M."/>
            <person name="Janse C.J."/>
        </authorList>
    </citation>
    <scope>NUCLEOTIDE SEQUENCE [LARGE SCALE GENOMIC DNA]</scope>
    <source>
        <strain evidence="3 4">AS</strain>
    </source>
</reference>
<dbReference type="OrthoDB" id="372263at2759"/>
<dbReference type="AlphaFoldDB" id="A0A4V0KD96"/>
<proteinExistence type="predicted"/>
<organism evidence="3 4">
    <name type="scientific">Plasmodium chabaudi chabaudi</name>
    <dbReference type="NCBI Taxonomy" id="31271"/>
    <lineage>
        <taxon>Eukaryota</taxon>
        <taxon>Sar</taxon>
        <taxon>Alveolata</taxon>
        <taxon>Apicomplexa</taxon>
        <taxon>Aconoidasida</taxon>
        <taxon>Haemosporida</taxon>
        <taxon>Plasmodiidae</taxon>
        <taxon>Plasmodium</taxon>
        <taxon>Plasmodium (Vinckeia)</taxon>
    </lineage>
</organism>
<evidence type="ECO:0000313" key="3">
    <source>
        <dbReference type="EMBL" id="VTZ71102.1"/>
    </source>
</evidence>
<gene>
    <name evidence="3" type="ORF">PCHAS_1442500</name>
</gene>
<feature type="coiled-coil region" evidence="1">
    <location>
        <begin position="628"/>
        <end position="662"/>
    </location>
</feature>
<feature type="compositionally biased region" description="Basic and acidic residues" evidence="2">
    <location>
        <begin position="164"/>
        <end position="174"/>
    </location>
</feature>
<evidence type="ECO:0000256" key="1">
    <source>
        <dbReference type="SAM" id="Coils"/>
    </source>
</evidence>
<name>A0A4V0KD96_PLACU</name>
<protein>
    <submittedName>
        <fullName evidence="3">Uncharacterized protein</fullName>
    </submittedName>
</protein>
<feature type="compositionally biased region" description="Polar residues" evidence="2">
    <location>
        <begin position="96"/>
        <end position="110"/>
    </location>
</feature>
<evidence type="ECO:0000313" key="4">
    <source>
        <dbReference type="Proteomes" id="UP000071118"/>
    </source>
</evidence>
<feature type="region of interest" description="Disordered" evidence="2">
    <location>
        <begin position="1"/>
        <end position="29"/>
    </location>
</feature>
<evidence type="ECO:0000256" key="2">
    <source>
        <dbReference type="SAM" id="MobiDB-lite"/>
    </source>
</evidence>
<feature type="region of interest" description="Disordered" evidence="2">
    <location>
        <begin position="58"/>
        <end position="329"/>
    </location>
</feature>
<feature type="compositionally biased region" description="Basic and acidic residues" evidence="2">
    <location>
        <begin position="111"/>
        <end position="122"/>
    </location>
</feature>
<feature type="compositionally biased region" description="Basic and acidic residues" evidence="2">
    <location>
        <begin position="58"/>
        <end position="69"/>
    </location>
</feature>
<sequence>MKDDENNSDLNNSSFGSNDNDYSSDLEDLPEYERELILAKRHEEYMKKKHRKILLKKINIDNKIEKNESDNNISNKKTTQKKNKKKSTETSTKYNITSTPVGSNKAQTVDATKKDRDTKYDKEESDYSENDDDSEANIKRKLKKKQTSPIVSNKDKGKKKLRNLGKEEKKADSKNKHKSWTGKNYTTSSYESSPTYSDKSYRKKKSRKDNNGPIISEHNKKTLARNNNYTISSQDESKTDKYIGDEKTKIKSKSGKNHIISDDKYGDSNKILKDKEEDLLKKNKKKKQVRDTSEEMATLFDKKKDDRSHEYISSGKGGQIKSSTKYSNDQDKSIFNDLKKKKKNELFEKSESPVRDPETPERLIQLYKEEKKIKLDIYKYMTYEIINYFQLKKTFLLDMSEHINFPYYVIGHVVKIDDLPKLINASDFAKNKNYSNNNITSIEKNKNIFFIKNVIKCDSYFCIDRYTNVKFEISHLDNLKNINFFKKIKKLMNKNKKIGASELDNIENNNIDSTYICDINNISDEKLTIDEYNHLKLLSINTEILKNFNMFLKEKIEDLKNFHYTEKQIQDLVEMKKKKSFYEIFQNNKTIDALPISRIVVQREICSLLREIDTLNYSKKKINDVYMISKINRQIDDLTKKKDILREQLEKTRNTLASMKSQESISYETGKTIPQRKFTKPYYNSGLSDDHFKKIIGDEKKNIADMANHINDEKRNFNSHITNKIVDLPMDSHNKIMYHFLHGSLQSSEELFNDSLKIYDDEYDLFGVNIDKYITSFDILKKNMNKQEENCKTN</sequence>
<dbReference type="KEGG" id="pcb:PCHAS_1442500"/>
<feature type="compositionally biased region" description="Basic and acidic residues" evidence="2">
    <location>
        <begin position="300"/>
        <end position="310"/>
    </location>
</feature>